<dbReference type="OrthoDB" id="5427804at2759"/>
<protein>
    <submittedName>
        <fullName evidence="1">Uncharacterized protein</fullName>
    </submittedName>
</protein>
<dbReference type="EMBL" id="ML120388">
    <property type="protein sequence ID" value="RPA99360.1"/>
    <property type="molecule type" value="Genomic_DNA"/>
</dbReference>
<dbReference type="AlphaFoldDB" id="A0A3N4JTA1"/>
<dbReference type="Proteomes" id="UP000276215">
    <property type="component" value="Unassembled WGS sequence"/>
</dbReference>
<evidence type="ECO:0000313" key="1">
    <source>
        <dbReference type="EMBL" id="RPA99360.1"/>
    </source>
</evidence>
<reference evidence="1 2" key="1">
    <citation type="journal article" date="2018" name="Nat. Ecol. Evol.">
        <title>Pezizomycetes genomes reveal the molecular basis of ectomycorrhizal truffle lifestyle.</title>
        <authorList>
            <person name="Murat C."/>
            <person name="Payen T."/>
            <person name="Noel B."/>
            <person name="Kuo A."/>
            <person name="Morin E."/>
            <person name="Chen J."/>
            <person name="Kohler A."/>
            <person name="Krizsan K."/>
            <person name="Balestrini R."/>
            <person name="Da Silva C."/>
            <person name="Montanini B."/>
            <person name="Hainaut M."/>
            <person name="Levati E."/>
            <person name="Barry K.W."/>
            <person name="Belfiori B."/>
            <person name="Cichocki N."/>
            <person name="Clum A."/>
            <person name="Dockter R.B."/>
            <person name="Fauchery L."/>
            <person name="Guy J."/>
            <person name="Iotti M."/>
            <person name="Le Tacon F."/>
            <person name="Lindquist E.A."/>
            <person name="Lipzen A."/>
            <person name="Malagnac F."/>
            <person name="Mello A."/>
            <person name="Molinier V."/>
            <person name="Miyauchi S."/>
            <person name="Poulain J."/>
            <person name="Riccioni C."/>
            <person name="Rubini A."/>
            <person name="Sitrit Y."/>
            <person name="Splivallo R."/>
            <person name="Traeger S."/>
            <person name="Wang M."/>
            <person name="Zifcakova L."/>
            <person name="Wipf D."/>
            <person name="Zambonelli A."/>
            <person name="Paolocci F."/>
            <person name="Nowrousian M."/>
            <person name="Ottonello S."/>
            <person name="Baldrian P."/>
            <person name="Spatafora J.W."/>
            <person name="Henrissat B."/>
            <person name="Nagy L.G."/>
            <person name="Aury J.M."/>
            <person name="Wincker P."/>
            <person name="Grigoriev I.V."/>
            <person name="Bonfante P."/>
            <person name="Martin F.M."/>
        </authorList>
    </citation>
    <scope>NUCLEOTIDE SEQUENCE [LARGE SCALE GENOMIC DNA]</scope>
    <source>
        <strain evidence="1 2">120613-1</strain>
    </source>
</reference>
<keyword evidence="2" id="KW-1185">Reference proteome</keyword>
<name>A0A3N4JTA1_9PEZI</name>
<gene>
    <name evidence="1" type="ORF">L873DRAFT_921921</name>
</gene>
<accession>A0A3N4JTA1</accession>
<evidence type="ECO:0000313" key="2">
    <source>
        <dbReference type="Proteomes" id="UP000276215"/>
    </source>
</evidence>
<organism evidence="1 2">
    <name type="scientific">Choiromyces venosus 120613-1</name>
    <dbReference type="NCBI Taxonomy" id="1336337"/>
    <lineage>
        <taxon>Eukaryota</taxon>
        <taxon>Fungi</taxon>
        <taxon>Dikarya</taxon>
        <taxon>Ascomycota</taxon>
        <taxon>Pezizomycotina</taxon>
        <taxon>Pezizomycetes</taxon>
        <taxon>Pezizales</taxon>
        <taxon>Tuberaceae</taxon>
        <taxon>Choiromyces</taxon>
    </lineage>
</organism>
<proteinExistence type="predicted"/>
<sequence length="80" mass="8897">MTSFHKIPNVLLTLQKANIISASIPVGCIYLIQVLDVAVNRSFKNSSKDVLDEELFQLVEIESTEILDLLDSSMNSSEDL</sequence>